<comment type="caution">
    <text evidence="3">The sequence shown here is derived from an EMBL/GenBank/DDBJ whole genome shotgun (WGS) entry which is preliminary data.</text>
</comment>
<organism evidence="3">
    <name type="scientific">marine sediment metagenome</name>
    <dbReference type="NCBI Taxonomy" id="412755"/>
    <lineage>
        <taxon>unclassified sequences</taxon>
        <taxon>metagenomes</taxon>
        <taxon>ecological metagenomes</taxon>
    </lineage>
</organism>
<protein>
    <submittedName>
        <fullName evidence="3">Uncharacterized protein</fullName>
    </submittedName>
</protein>
<dbReference type="EMBL" id="LAZR01003225">
    <property type="protein sequence ID" value="KKN20612.1"/>
    <property type="molecule type" value="Genomic_DNA"/>
</dbReference>
<evidence type="ECO:0000313" key="2">
    <source>
        <dbReference type="EMBL" id="KKN20598.1"/>
    </source>
</evidence>
<dbReference type="AlphaFoldDB" id="A0A0F9P880"/>
<accession>A0A0F9P880</accession>
<name>A0A0F9P880_9ZZZZ</name>
<gene>
    <name evidence="2" type="ORF">LCGC14_0933760</name>
    <name evidence="3" type="ORF">LCGC14_0933900</name>
</gene>
<feature type="non-terminal residue" evidence="3">
    <location>
        <position position="99"/>
    </location>
</feature>
<dbReference type="EMBL" id="LAZR01003225">
    <property type="protein sequence ID" value="KKN20598.1"/>
    <property type="molecule type" value="Genomic_DNA"/>
</dbReference>
<evidence type="ECO:0000256" key="1">
    <source>
        <dbReference type="SAM" id="MobiDB-lite"/>
    </source>
</evidence>
<proteinExistence type="predicted"/>
<reference evidence="3" key="1">
    <citation type="journal article" date="2015" name="Nature">
        <title>Complex archaea that bridge the gap between prokaryotes and eukaryotes.</title>
        <authorList>
            <person name="Spang A."/>
            <person name="Saw J.H."/>
            <person name="Jorgensen S.L."/>
            <person name="Zaremba-Niedzwiedzka K."/>
            <person name="Martijn J."/>
            <person name="Lind A.E."/>
            <person name="van Eijk R."/>
            <person name="Schleper C."/>
            <person name="Guy L."/>
            <person name="Ettema T.J."/>
        </authorList>
    </citation>
    <scope>NUCLEOTIDE SEQUENCE</scope>
</reference>
<evidence type="ECO:0000313" key="3">
    <source>
        <dbReference type="EMBL" id="KKN20612.1"/>
    </source>
</evidence>
<feature type="region of interest" description="Disordered" evidence="1">
    <location>
        <begin position="43"/>
        <end position="66"/>
    </location>
</feature>
<sequence length="99" mass="10887">MIDATFKLPLAFELYRQQLVGAPQQVNTMLETVLRSRLQQQADEKLGQSPGTVARPVQWTPAAVQDKPPNVNFGGRKYYSKQKAAYFATDGFGGGIPST</sequence>